<keyword evidence="2" id="KW-1003">Cell membrane</keyword>
<keyword evidence="4 7" id="KW-1133">Transmembrane helix</keyword>
<dbReference type="Gene3D" id="1.10.8.80">
    <property type="entry name" value="Magnesium chelatase subunit I, C-Terminal domain"/>
    <property type="match status" value="1"/>
</dbReference>
<reference evidence="10" key="1">
    <citation type="submission" date="2017-01" db="EMBL/GenBank/DDBJ databases">
        <authorList>
            <person name="Varghese N."/>
            <person name="Submissions S."/>
        </authorList>
    </citation>
    <scope>NUCLEOTIDE SEQUENCE [LARGE SCALE GENOMIC DNA]</scope>
    <source>
        <strain evidence="10">type strain: HArc-</strain>
    </source>
</reference>
<evidence type="ECO:0000256" key="1">
    <source>
        <dbReference type="ARBA" id="ARBA00004651"/>
    </source>
</evidence>
<organism evidence="9 10">
    <name type="scientific">Natronorubrum thiooxidans</name>
    <dbReference type="NCBI Taxonomy" id="308853"/>
    <lineage>
        <taxon>Archaea</taxon>
        <taxon>Methanobacteriati</taxon>
        <taxon>Methanobacteriota</taxon>
        <taxon>Stenosarchaea group</taxon>
        <taxon>Halobacteria</taxon>
        <taxon>Halobacteriales</taxon>
        <taxon>Natrialbaceae</taxon>
        <taxon>Natronorubrum</taxon>
    </lineage>
</organism>
<protein>
    <recommendedName>
        <fullName evidence="8">Type IV secretion system coupling protein TraD DNA-binding domain-containing protein</fullName>
    </recommendedName>
</protein>
<evidence type="ECO:0000256" key="7">
    <source>
        <dbReference type="SAM" id="Phobius"/>
    </source>
</evidence>
<feature type="transmembrane region" description="Helical" evidence="7">
    <location>
        <begin position="253"/>
        <end position="273"/>
    </location>
</feature>
<evidence type="ECO:0000256" key="4">
    <source>
        <dbReference type="ARBA" id="ARBA00022989"/>
    </source>
</evidence>
<dbReference type="InterPro" id="IPR025098">
    <property type="entry name" value="DUF4013"/>
</dbReference>
<dbReference type="RefSeq" id="WP_076610760.1">
    <property type="nucleotide sequence ID" value="NZ_FTNR01000022.1"/>
</dbReference>
<evidence type="ECO:0000259" key="8">
    <source>
        <dbReference type="Pfam" id="PF10412"/>
    </source>
</evidence>
<dbReference type="InterPro" id="IPR051539">
    <property type="entry name" value="T4SS-coupling_protein"/>
</dbReference>
<feature type="transmembrane region" description="Helical" evidence="7">
    <location>
        <begin position="198"/>
        <end position="220"/>
    </location>
</feature>
<feature type="domain" description="Type IV secretion system coupling protein TraD DNA-binding" evidence="8">
    <location>
        <begin position="336"/>
        <end position="724"/>
    </location>
</feature>
<dbReference type="STRING" id="308853.SAMN05421752_12226"/>
<dbReference type="GO" id="GO:0005886">
    <property type="term" value="C:plasma membrane"/>
    <property type="evidence" value="ECO:0007669"/>
    <property type="project" value="UniProtKB-SubCell"/>
</dbReference>
<dbReference type="SUPFAM" id="SSF52540">
    <property type="entry name" value="P-loop containing nucleoside triphosphate hydrolases"/>
    <property type="match status" value="1"/>
</dbReference>
<feature type="region of interest" description="Disordered" evidence="6">
    <location>
        <begin position="742"/>
        <end position="788"/>
    </location>
</feature>
<dbReference type="PANTHER" id="PTHR37937">
    <property type="entry name" value="CONJUGATIVE TRANSFER: DNA TRANSPORT"/>
    <property type="match status" value="1"/>
</dbReference>
<dbReference type="InterPro" id="IPR027417">
    <property type="entry name" value="P-loop_NTPase"/>
</dbReference>
<feature type="transmembrane region" description="Helical" evidence="7">
    <location>
        <begin position="167"/>
        <end position="192"/>
    </location>
</feature>
<accession>A0A1N7H365</accession>
<dbReference type="Pfam" id="PF13197">
    <property type="entry name" value="DUF4013"/>
    <property type="match status" value="1"/>
</dbReference>
<comment type="subcellular location">
    <subcellularLocation>
        <location evidence="1">Cell membrane</location>
        <topology evidence="1">Multi-pass membrane protein</topology>
    </subcellularLocation>
</comment>
<evidence type="ECO:0000256" key="5">
    <source>
        <dbReference type="ARBA" id="ARBA00023136"/>
    </source>
</evidence>
<dbReference type="OrthoDB" id="296137at2157"/>
<sequence>MVLYSSVNLGTNLLFIDGFAQVAAGAGLIPIALAVLAFFILAGILIFGNPKSLFVKALQLKSYKQVYRDLKEYYGGRTSYPQDKKSILATYALGGGLTVLVSVAVLFPPLMILYPLILPVLFGYYVRELSWIIHAEHDKTLIEEPFPEDRPAFGDIPSMTVDGIKAIGLLVMYIGASFVAGYLVTAVLHIGLSFRSAASGGLIASGLVLIGGAYVLPAFLARYAHEGTLSDALTQPIDFLEPIVKDATYFREVLLGTFVIGASYLTILAVAWVSPLLMPVVCFPVIFIATLQGLDHYARGYSAAVGVRYDDDTLTIDDDSYALPLRGGGVITPDRDRSILALGETGSGKTEAIKLLAYQFNTTDDTPFIAFDYKDDYKEFFGQAPAMADGGDTEDTGRAAQSPVSNNVIILSLEDSTYIWNIFEEVRDESEFEEIGRAIFASEAEESNNPYFPRAAQQVFIALLKAINRVKDDPSNKALIDTFEKNSKEELYEIIAGFDELKSAAAHLDPDAGEQSAGVYGHLQTMVGEIFKGDFRKKGDFSIRDYIEDPDGKTLILDFPLDRGDSVKPVYRLFIDWSIRHGLAADDRDTYYLLDEFQTVPGLERIERLVNAGRAQNAYGIIGLQSKAQLEGTYGEADASSILSGFTQELFLRVGDEASIEYVRTRTGRVRKERLTQGPNTWMGRNLTGRSVVFNQTTTEEEYQISEEEIQRFDPGEAIVMQRNGWRQGKLHMLEEVQDEIDQWKDRSSSNDDTGDRKTGTTLSKDKIGGTSESGTGPIPEEKATVDD</sequence>
<feature type="transmembrane region" description="Helical" evidence="7">
    <location>
        <begin position="20"/>
        <end position="47"/>
    </location>
</feature>
<feature type="transmembrane region" description="Helical" evidence="7">
    <location>
        <begin position="87"/>
        <end position="107"/>
    </location>
</feature>
<keyword evidence="10" id="KW-1185">Reference proteome</keyword>
<evidence type="ECO:0000256" key="2">
    <source>
        <dbReference type="ARBA" id="ARBA00022475"/>
    </source>
</evidence>
<dbReference type="Gene3D" id="3.40.50.300">
    <property type="entry name" value="P-loop containing nucleotide triphosphate hydrolases"/>
    <property type="match status" value="2"/>
</dbReference>
<dbReference type="EMBL" id="FTNR01000022">
    <property type="protein sequence ID" value="SIS19282.1"/>
    <property type="molecule type" value="Genomic_DNA"/>
</dbReference>
<dbReference type="PANTHER" id="PTHR37937:SF1">
    <property type="entry name" value="CONJUGATIVE TRANSFER: DNA TRANSPORT"/>
    <property type="match status" value="1"/>
</dbReference>
<feature type="transmembrane region" description="Helical" evidence="7">
    <location>
        <begin position="113"/>
        <end position="133"/>
    </location>
</feature>
<evidence type="ECO:0000313" key="9">
    <source>
        <dbReference type="EMBL" id="SIS19282.1"/>
    </source>
</evidence>
<evidence type="ECO:0000256" key="6">
    <source>
        <dbReference type="SAM" id="MobiDB-lite"/>
    </source>
</evidence>
<feature type="compositionally biased region" description="Basic and acidic residues" evidence="6">
    <location>
        <begin position="742"/>
        <end position="768"/>
    </location>
</feature>
<dbReference type="AlphaFoldDB" id="A0A1N7H365"/>
<dbReference type="InterPro" id="IPR019476">
    <property type="entry name" value="T4SS_TraD_DNA-bd"/>
</dbReference>
<dbReference type="Pfam" id="PF10412">
    <property type="entry name" value="TrwB_AAD_bind"/>
    <property type="match status" value="1"/>
</dbReference>
<dbReference type="Proteomes" id="UP000185936">
    <property type="component" value="Unassembled WGS sequence"/>
</dbReference>
<keyword evidence="3 7" id="KW-0812">Transmembrane</keyword>
<dbReference type="CDD" id="cd01127">
    <property type="entry name" value="TrwB_TraG_TraD_VirD4"/>
    <property type="match status" value="1"/>
</dbReference>
<name>A0A1N7H365_9EURY</name>
<evidence type="ECO:0000256" key="3">
    <source>
        <dbReference type="ARBA" id="ARBA00022692"/>
    </source>
</evidence>
<keyword evidence="5 7" id="KW-0472">Membrane</keyword>
<proteinExistence type="predicted"/>
<gene>
    <name evidence="9" type="ORF">SAMN05421752_12226</name>
</gene>
<evidence type="ECO:0000313" key="10">
    <source>
        <dbReference type="Proteomes" id="UP000185936"/>
    </source>
</evidence>